<proteinExistence type="predicted"/>
<dbReference type="Proteomes" id="UP001159363">
    <property type="component" value="Chromosome 16"/>
</dbReference>
<dbReference type="EMBL" id="JARBHB010000017">
    <property type="protein sequence ID" value="KAJ8865922.1"/>
    <property type="molecule type" value="Genomic_DNA"/>
</dbReference>
<reference evidence="1 2" key="1">
    <citation type="submission" date="2023-02" db="EMBL/GenBank/DDBJ databases">
        <title>LHISI_Scaffold_Assembly.</title>
        <authorList>
            <person name="Stuart O.P."/>
            <person name="Cleave R."/>
            <person name="Magrath M.J.L."/>
            <person name="Mikheyev A.S."/>
        </authorList>
    </citation>
    <scope>NUCLEOTIDE SEQUENCE [LARGE SCALE GENOMIC DNA]</scope>
    <source>
        <strain evidence="1">Daus_M_001</strain>
        <tissue evidence="1">Leg muscle</tissue>
    </source>
</reference>
<organism evidence="1 2">
    <name type="scientific">Dryococelus australis</name>
    <dbReference type="NCBI Taxonomy" id="614101"/>
    <lineage>
        <taxon>Eukaryota</taxon>
        <taxon>Metazoa</taxon>
        <taxon>Ecdysozoa</taxon>
        <taxon>Arthropoda</taxon>
        <taxon>Hexapoda</taxon>
        <taxon>Insecta</taxon>
        <taxon>Pterygota</taxon>
        <taxon>Neoptera</taxon>
        <taxon>Polyneoptera</taxon>
        <taxon>Phasmatodea</taxon>
        <taxon>Verophasmatodea</taxon>
        <taxon>Anareolatae</taxon>
        <taxon>Phasmatidae</taxon>
        <taxon>Eurycanthinae</taxon>
        <taxon>Dryococelus</taxon>
    </lineage>
</organism>
<evidence type="ECO:0000313" key="2">
    <source>
        <dbReference type="Proteomes" id="UP001159363"/>
    </source>
</evidence>
<name>A0ABQ9G1J7_9NEOP</name>
<comment type="caution">
    <text evidence="1">The sequence shown here is derived from an EMBL/GenBank/DDBJ whole genome shotgun (WGS) entry which is preliminary data.</text>
</comment>
<protein>
    <submittedName>
        <fullName evidence="1">Uncharacterized protein</fullName>
    </submittedName>
</protein>
<evidence type="ECO:0000313" key="1">
    <source>
        <dbReference type="EMBL" id="KAJ8865922.1"/>
    </source>
</evidence>
<gene>
    <name evidence="1" type="ORF">PR048_033445</name>
</gene>
<keyword evidence="2" id="KW-1185">Reference proteome</keyword>
<accession>A0ABQ9G1J7</accession>
<sequence length="264" mass="29977">MLATPDIQILRADEDEMVYWSSAGMERRWKMGYNRENSPTSGIAQHGSHVRKFWGDITENQTRFAQTYVRDFNTLMSAHIHWHLRQLRSESPISNTVRTPVLLVSVLELTIVLLVHTTPDTTLYFTAFIIGRDVPDRFLAAPLSDFRTWGSCRTMPLVGEFSRQSPVPPDPSYRRRFTLTSLHSHWSRLSIPRLRAAQISSLTFNISNLGLNVSSTTGSLEKAQVAQGRDIGVRNRKESPWPLFGKPWRTEIRMAGPGIEPGSS</sequence>